<reference evidence="2" key="1">
    <citation type="submission" date="2016-02" db="EMBL/GenBank/DDBJ databases">
        <authorList>
            <person name="Isern S."/>
            <person name="Barcellona C.M."/>
            <person name="Dozier K.D."/>
            <person name="Faust J.M."/>
            <person name="Fedrick A.J."/>
            <person name="Gagliardi L.E."/>
            <person name="Gatt S.M."/>
            <person name="Gleason P.S."/>
            <person name="Gomez E.A."/>
            <person name="Hoffman A.M."/>
            <person name="Jenkins M."/>
            <person name="Jones M.J."/>
            <person name="Lang J.F."/>
            <person name="Lequay S.M."/>
            <person name="Mars P.J."/>
            <person name="Mtchedlidze N."/>
            <person name="Osking Z.B."/>
            <person name="Paul L.M."/>
            <person name="Pica A.N."/>
            <person name="Robison M.D."/>
            <person name="Rodriguez D."/>
            <person name="Rosales K.A."/>
            <person name="Saravis L.E."/>
            <person name="Sisson B.M."/>
            <person name="Tan A.L."/>
            <person name="Voltaire R."/>
            <person name="Michael S.F."/>
            <person name="Warner M.H."/>
            <person name="Bradley K.W."/>
            <person name="Asai D.J."/>
            <person name="Bowman C.A."/>
            <person name="Russell D.A."/>
            <person name="Pope W.H."/>
            <person name="Jacobs-Sera D."/>
            <person name="Hendrix R.W."/>
            <person name="Hatfull G.F."/>
        </authorList>
    </citation>
    <scope>NUCLEOTIDE SEQUENCE [LARGE SCALE GENOMIC DNA]</scope>
</reference>
<sequence>MSTESREYTRLLPVLATDDLPTLQWLTRESFENTAAADGLVIAAYADAVVDPTGLVSRAVAAHLDRPVDEYEWHLFTATAVRPERAPLPDHCGYCAPHPSHSTPCTHTVGDGDDEKPCRCPGWPL</sequence>
<accession>A0A142F2Q4</accession>
<proteinExistence type="predicted"/>
<dbReference type="GeneID" id="29125847"/>
<protein>
    <submittedName>
        <fullName evidence="1">Uncharacterized protein</fullName>
    </submittedName>
</protein>
<dbReference type="Proteomes" id="UP000201826">
    <property type="component" value="Segment"/>
</dbReference>
<organism evidence="1 2">
    <name type="scientific">Mycobacterium phage Bipper</name>
    <dbReference type="NCBI Taxonomy" id="1805457"/>
    <lineage>
        <taxon>Viruses</taxon>
        <taxon>Duplodnaviria</taxon>
        <taxon>Heunggongvirae</taxon>
        <taxon>Uroviricota</taxon>
        <taxon>Caudoviricetes</taxon>
        <taxon>Bippervirus</taxon>
        <taxon>Bippervirus bipper</taxon>
    </lineage>
</organism>
<evidence type="ECO:0000313" key="1">
    <source>
        <dbReference type="EMBL" id="AMQ67061.1"/>
    </source>
</evidence>
<dbReference type="KEGG" id="vg:29125847"/>
<name>A0A142F2Q4_9CAUD</name>
<evidence type="ECO:0000313" key="2">
    <source>
        <dbReference type="Proteomes" id="UP000201826"/>
    </source>
</evidence>
<dbReference type="OrthoDB" id="21068at10239"/>
<keyword evidence="2" id="KW-1185">Reference proteome</keyword>
<dbReference type="RefSeq" id="YP_009303273.1">
    <property type="nucleotide sequence ID" value="NC_031253.1"/>
</dbReference>
<gene>
    <name evidence="1" type="primary">126</name>
    <name evidence="1" type="ORF">SEA_BIPPER_126</name>
</gene>
<dbReference type="EMBL" id="KU728633">
    <property type="protein sequence ID" value="AMQ67061.1"/>
    <property type="molecule type" value="Genomic_DNA"/>
</dbReference>